<feature type="active site" description="Charge relay system" evidence="4">
    <location>
        <position position="363"/>
    </location>
</feature>
<dbReference type="OrthoDB" id="247542at2759"/>
<keyword evidence="3" id="KW-0378">Hydrolase</keyword>
<dbReference type="PANTHER" id="PTHR10794">
    <property type="entry name" value="ABHYDROLASE DOMAIN-CONTAINING PROTEIN"/>
    <property type="match status" value="1"/>
</dbReference>
<accession>A0A2C9W9K5</accession>
<sequence>MAGASYAAFYPLFPFRRIPLSSHLIPAAHNGAATIQMADDKTPHPSLDVIGGGSVAFLPALKTLNRPYNPFPLVGQNPHFETIFASFLRVTPYVRYKRECIRTKDSGSIALDWVVGDSRRLPPDSPVLILLPGLTGGSEDSYVKHLLVKARSKGWRVVVFNSRGCGDSPVTTPQFYSASFLGDMREVVAVVTSRYPNAHIYAVGWSLGANILVNYLGEESLACPLAGAVSLCNPFDLVIADKDFRKGFNIVYDKALTRALCRIFQKHALLFEELDGEYDIPSVANAKSVRDFDQGLTRVSFGFKSVDDYYSNSSSSHAISDVCRPLLCIQAANDPIAPASGIPRDAIKVNPNCLLIVTPKGGHLGWVAGSEAPLGAPWTDPVVMDFLEYLEGVAPKSSRSVSPAGSVHDVKEV</sequence>
<dbReference type="AlphaFoldDB" id="A0A2C9W9K5"/>
<keyword evidence="2" id="KW-0719">Serine esterase</keyword>
<evidence type="ECO:0000313" key="6">
    <source>
        <dbReference type="EMBL" id="OAY56275.1"/>
    </source>
</evidence>
<evidence type="ECO:0000259" key="5">
    <source>
        <dbReference type="Pfam" id="PF00561"/>
    </source>
</evidence>
<reference evidence="7" key="1">
    <citation type="journal article" date="2016" name="Nat. Biotechnol.">
        <title>Sequencing wild and cultivated cassava and related species reveals extensive interspecific hybridization and genetic diversity.</title>
        <authorList>
            <person name="Bredeson J.V."/>
            <person name="Lyons J.B."/>
            <person name="Prochnik S.E."/>
            <person name="Wu G.A."/>
            <person name="Ha C.M."/>
            <person name="Edsinger-Gonzales E."/>
            <person name="Grimwood J."/>
            <person name="Schmutz J."/>
            <person name="Rabbi I.Y."/>
            <person name="Egesi C."/>
            <person name="Nauluvula P."/>
            <person name="Lebot V."/>
            <person name="Ndunguru J."/>
            <person name="Mkamilo G."/>
            <person name="Bart R.S."/>
            <person name="Setter T.L."/>
            <person name="Gleadow R.M."/>
            <person name="Kulakow P."/>
            <person name="Ferguson M.E."/>
            <person name="Rounsley S."/>
            <person name="Rokhsar D.S."/>
        </authorList>
    </citation>
    <scope>NUCLEOTIDE SEQUENCE [LARGE SCALE GENOMIC DNA]</scope>
    <source>
        <strain evidence="7">cv. AM560-2</strain>
    </source>
</reference>
<dbReference type="Pfam" id="PF00561">
    <property type="entry name" value="Abhydrolase_1"/>
    <property type="match status" value="1"/>
</dbReference>
<dbReference type="InterPro" id="IPR050960">
    <property type="entry name" value="AB_hydrolase_4_sf"/>
</dbReference>
<name>A0A2C9W9K5_MANES</name>
<dbReference type="Proteomes" id="UP000091857">
    <property type="component" value="Chromosome 2"/>
</dbReference>
<dbReference type="FunFam" id="3.40.50.1820:FF:000140">
    <property type="entry name" value="Esterase/lipase/thioesterase family protein"/>
    <property type="match status" value="1"/>
</dbReference>
<comment type="caution">
    <text evidence="6">The sequence shown here is derived from an EMBL/GenBank/DDBJ whole genome shotgun (WGS) entry which is preliminary data.</text>
</comment>
<dbReference type="EMBL" id="CM004388">
    <property type="protein sequence ID" value="OAY56275.1"/>
    <property type="molecule type" value="Genomic_DNA"/>
</dbReference>
<dbReference type="Gramene" id="Manes.02G003000.1.v8.1">
    <property type="protein sequence ID" value="Manes.02G003000.1.v8.1.CDS"/>
    <property type="gene ID" value="Manes.02G003000.v8.1"/>
</dbReference>
<dbReference type="GO" id="GO:0006629">
    <property type="term" value="P:lipid metabolic process"/>
    <property type="evidence" value="ECO:0000318"/>
    <property type="project" value="GO_Central"/>
</dbReference>
<comment type="similarity">
    <text evidence="1">Belongs to the AB hydrolase superfamily. AB hydrolase 4 family.</text>
</comment>
<dbReference type="PROSITE" id="PS01133">
    <property type="entry name" value="UPF0017"/>
    <property type="match status" value="1"/>
</dbReference>
<dbReference type="STRING" id="3983.A0A2C9W9K5"/>
<dbReference type="GO" id="GO:0047372">
    <property type="term" value="F:monoacylglycerol lipase activity"/>
    <property type="evidence" value="ECO:0000318"/>
    <property type="project" value="GO_Central"/>
</dbReference>
<feature type="active site" description="Charge relay system" evidence="4">
    <location>
        <position position="334"/>
    </location>
</feature>
<evidence type="ECO:0000256" key="2">
    <source>
        <dbReference type="ARBA" id="ARBA00022487"/>
    </source>
</evidence>
<gene>
    <name evidence="6" type="ORF">MANES_02G003000v8</name>
</gene>
<evidence type="ECO:0000256" key="1">
    <source>
        <dbReference type="ARBA" id="ARBA00010884"/>
    </source>
</evidence>
<dbReference type="InterPro" id="IPR029058">
    <property type="entry name" value="AB_hydrolase_fold"/>
</dbReference>
<dbReference type="InterPro" id="IPR012020">
    <property type="entry name" value="ABHD4"/>
</dbReference>
<dbReference type="Gene3D" id="3.40.50.1820">
    <property type="entry name" value="alpha/beta hydrolase"/>
    <property type="match status" value="1"/>
</dbReference>
<keyword evidence="7" id="KW-1185">Reference proteome</keyword>
<proteinExistence type="inferred from homology"/>
<evidence type="ECO:0000313" key="7">
    <source>
        <dbReference type="Proteomes" id="UP000091857"/>
    </source>
</evidence>
<dbReference type="PIRSF" id="PIRSF005211">
    <property type="entry name" value="Ab_hydro_YheT"/>
    <property type="match status" value="1"/>
</dbReference>
<feature type="active site" description="Charge relay system" evidence="4">
    <location>
        <position position="206"/>
    </location>
</feature>
<dbReference type="SUPFAM" id="SSF53474">
    <property type="entry name" value="alpha/beta-Hydrolases"/>
    <property type="match status" value="1"/>
</dbReference>
<evidence type="ECO:0000256" key="4">
    <source>
        <dbReference type="PIRSR" id="PIRSR005211-1"/>
    </source>
</evidence>
<feature type="domain" description="AB hydrolase-1" evidence="5">
    <location>
        <begin position="126"/>
        <end position="364"/>
    </location>
</feature>
<protein>
    <recommendedName>
        <fullName evidence="5">AB hydrolase-1 domain-containing protein</fullName>
    </recommendedName>
</protein>
<dbReference type="InterPro" id="IPR000952">
    <property type="entry name" value="AB_hydrolase_4_CS"/>
</dbReference>
<evidence type="ECO:0000256" key="3">
    <source>
        <dbReference type="ARBA" id="ARBA00022801"/>
    </source>
</evidence>
<dbReference type="PANTHER" id="PTHR10794:SF84">
    <property type="entry name" value="ESTERASE_LIPASE_THIOESTERASE FAMILY PROTEIN"/>
    <property type="match status" value="1"/>
</dbReference>
<organism evidence="6 7">
    <name type="scientific">Manihot esculenta</name>
    <name type="common">Cassava</name>
    <name type="synonym">Jatropha manihot</name>
    <dbReference type="NCBI Taxonomy" id="3983"/>
    <lineage>
        <taxon>Eukaryota</taxon>
        <taxon>Viridiplantae</taxon>
        <taxon>Streptophyta</taxon>
        <taxon>Embryophyta</taxon>
        <taxon>Tracheophyta</taxon>
        <taxon>Spermatophyta</taxon>
        <taxon>Magnoliopsida</taxon>
        <taxon>eudicotyledons</taxon>
        <taxon>Gunneridae</taxon>
        <taxon>Pentapetalae</taxon>
        <taxon>rosids</taxon>
        <taxon>fabids</taxon>
        <taxon>Malpighiales</taxon>
        <taxon>Euphorbiaceae</taxon>
        <taxon>Crotonoideae</taxon>
        <taxon>Manihoteae</taxon>
        <taxon>Manihot</taxon>
    </lineage>
</organism>
<dbReference type="InterPro" id="IPR000073">
    <property type="entry name" value="AB_hydrolase_1"/>
</dbReference>
<dbReference type="GO" id="GO:0034338">
    <property type="term" value="F:short-chain carboxylesterase activity"/>
    <property type="evidence" value="ECO:0000318"/>
    <property type="project" value="GO_Central"/>
</dbReference>